<dbReference type="PANTHER" id="PTHR36423:SF2">
    <property type="entry name" value="AFR070WP"/>
    <property type="match status" value="1"/>
</dbReference>
<dbReference type="GeneID" id="18811724"/>
<protein>
    <recommendedName>
        <fullName evidence="2">Dopa 4,5-dioxygenase</fullName>
    </recommendedName>
</protein>
<sequence length="173" mass="19212">MSVEALLTNFSKDMTGEEIQALVLQAKGASVSTPTTTTTTPGARSVAYDAFQAPILPSTNGFDFHIYHMQNIASEAKFARELHEKIIKEFPELRTYPLWEKPMGSHPTAMFEVDTFTPHQTGALFSWLVVNRGPCSVLVHPNTGNPLRDHTELATWIGKQWPLDTEILKSISA</sequence>
<evidence type="ECO:0000313" key="1">
    <source>
        <dbReference type="EMBL" id="EGO22395.1"/>
    </source>
</evidence>
<dbReference type="Gene3D" id="3.30.70.1240">
    <property type="entry name" value="DOPA-like domains"/>
    <property type="match status" value="1"/>
</dbReference>
<dbReference type="AlphaFoldDB" id="F8P2L0"/>
<accession>F8P2L0</accession>
<dbReference type="Proteomes" id="UP000008064">
    <property type="component" value="Unassembled WGS sequence"/>
</dbReference>
<dbReference type="Pfam" id="PF08883">
    <property type="entry name" value="DOPA_dioxygen"/>
    <property type="match status" value="1"/>
</dbReference>
<organism>
    <name type="scientific">Serpula lacrymans var. lacrymans (strain S7.9)</name>
    <name type="common">Dry rot fungus</name>
    <dbReference type="NCBI Taxonomy" id="578457"/>
    <lineage>
        <taxon>Eukaryota</taxon>
        <taxon>Fungi</taxon>
        <taxon>Dikarya</taxon>
        <taxon>Basidiomycota</taxon>
        <taxon>Agaricomycotina</taxon>
        <taxon>Agaricomycetes</taxon>
        <taxon>Agaricomycetidae</taxon>
        <taxon>Boletales</taxon>
        <taxon>Coniophorineae</taxon>
        <taxon>Serpulaceae</taxon>
        <taxon>Serpula</taxon>
    </lineage>
</organism>
<dbReference type="InterPro" id="IPR023389">
    <property type="entry name" value="DOPA-like_sf"/>
</dbReference>
<dbReference type="HOGENOM" id="CLU_090062_0_1_1"/>
<reference evidence="1" key="1">
    <citation type="submission" date="2011-04" db="EMBL/GenBank/DDBJ databases">
        <title>Evolution of plant cell wall degrading machinery underlies the functional diversity of forest fungi.</title>
        <authorList>
            <consortium name="US DOE Joint Genome Institute (JGI-PGF)"/>
            <person name="Eastwood D.C."/>
            <person name="Floudas D."/>
            <person name="Binder M."/>
            <person name="Majcherczyk A."/>
            <person name="Schneider P."/>
            <person name="Aerts A."/>
            <person name="Asiegbu F.O."/>
            <person name="Baker S.E."/>
            <person name="Barry K."/>
            <person name="Bendiksby M."/>
            <person name="Blumentritt M."/>
            <person name="Coutinho P.M."/>
            <person name="Cullen D."/>
            <person name="Cullen D."/>
            <person name="Gathman A."/>
            <person name="Goodell B."/>
            <person name="Henrissat B."/>
            <person name="Ihrmark K."/>
            <person name="Kauserud H."/>
            <person name="Kohler A."/>
            <person name="LaButti K."/>
            <person name="Lapidus A."/>
            <person name="Lavin J.L."/>
            <person name="Lee Y.-H."/>
            <person name="Lindquist E."/>
            <person name="Lilly W."/>
            <person name="Lucas S."/>
            <person name="Morin E."/>
            <person name="Murat C."/>
            <person name="Oguiza J.A."/>
            <person name="Park J."/>
            <person name="Pisabarro A.G."/>
            <person name="Riley R."/>
            <person name="Rosling A."/>
            <person name="Salamov A."/>
            <person name="Schmidt O."/>
            <person name="Schmutz J."/>
            <person name="Skrede I."/>
            <person name="Stenlid J."/>
            <person name="Wiebenga A."/>
            <person name="Xie X."/>
            <person name="Kues U."/>
            <person name="Hibbett D.S."/>
            <person name="Hoffmeister D."/>
            <person name="Hogberg N."/>
            <person name="Martin F."/>
            <person name="Grigoriev I.V."/>
            <person name="Watkinson S.C."/>
        </authorList>
    </citation>
    <scope>NUCLEOTIDE SEQUENCE</scope>
    <source>
        <strain evidence="1">S7.9</strain>
    </source>
</reference>
<dbReference type="OrthoDB" id="9970095at2759"/>
<proteinExistence type="predicted"/>
<evidence type="ECO:0008006" key="2">
    <source>
        <dbReference type="Google" id="ProtNLM"/>
    </source>
</evidence>
<gene>
    <name evidence="1" type="ORF">SERLADRAFT_395536</name>
</gene>
<name>F8P2L0_SERL9</name>
<dbReference type="InterPro" id="IPR014980">
    <property type="entry name" value="DOPA_dioxygen"/>
</dbReference>
<dbReference type="SUPFAM" id="SSF143410">
    <property type="entry name" value="DOPA-like"/>
    <property type="match status" value="1"/>
</dbReference>
<dbReference type="RefSeq" id="XP_007320933.1">
    <property type="nucleotide sequence ID" value="XM_007320871.1"/>
</dbReference>
<dbReference type="KEGG" id="sla:SERLADRAFT_395536"/>
<dbReference type="PANTHER" id="PTHR36423">
    <property type="entry name" value="AFR070WP"/>
    <property type="match status" value="1"/>
</dbReference>
<dbReference type="EMBL" id="GL945437">
    <property type="protein sequence ID" value="EGO22395.1"/>
    <property type="molecule type" value="Genomic_DNA"/>
</dbReference>